<evidence type="ECO:0000256" key="1">
    <source>
        <dbReference type="SAM" id="SignalP"/>
    </source>
</evidence>
<evidence type="ECO:0000313" key="2">
    <source>
        <dbReference type="EMBL" id="SNZ10871.1"/>
    </source>
</evidence>
<sequence>MIKSLIVGALYVSFAVAYAEESHQHVPQSQQEQSISMMLMHKDAVRKALENNPQLKKQMEEVFR</sequence>
<feature type="signal peptide" evidence="1">
    <location>
        <begin position="1"/>
        <end position="19"/>
    </location>
</feature>
<gene>
    <name evidence="2" type="ORF">SAMN06265353_0077</name>
</gene>
<dbReference type="Proteomes" id="UP000218627">
    <property type="component" value="Unassembled WGS sequence"/>
</dbReference>
<dbReference type="EMBL" id="OBEN01000001">
    <property type="protein sequence ID" value="SNZ10871.1"/>
    <property type="molecule type" value="Genomic_DNA"/>
</dbReference>
<keyword evidence="3" id="KW-1185">Reference proteome</keyword>
<keyword evidence="1" id="KW-0732">Signal</keyword>
<name>A0A285NT76_9AQUI</name>
<feature type="chain" id="PRO_5012538174" evidence="1">
    <location>
        <begin position="20"/>
        <end position="64"/>
    </location>
</feature>
<dbReference type="AlphaFoldDB" id="A0A285NT76"/>
<protein>
    <submittedName>
        <fullName evidence="2">Uncharacterized protein</fullName>
    </submittedName>
</protein>
<dbReference type="OrthoDB" id="10001585at2"/>
<organism evidence="2 3">
    <name type="scientific">Hydrogenobacter hydrogenophilus</name>
    <dbReference type="NCBI Taxonomy" id="35835"/>
    <lineage>
        <taxon>Bacteria</taxon>
        <taxon>Pseudomonadati</taxon>
        <taxon>Aquificota</taxon>
        <taxon>Aquificia</taxon>
        <taxon>Aquificales</taxon>
        <taxon>Aquificaceae</taxon>
        <taxon>Hydrogenobacter</taxon>
    </lineage>
</organism>
<proteinExistence type="predicted"/>
<dbReference type="RefSeq" id="WP_143441260.1">
    <property type="nucleotide sequence ID" value="NZ_OBEN01000001.1"/>
</dbReference>
<accession>A0A285NT76</accession>
<evidence type="ECO:0000313" key="3">
    <source>
        <dbReference type="Proteomes" id="UP000218627"/>
    </source>
</evidence>
<reference evidence="3" key="1">
    <citation type="submission" date="2017-09" db="EMBL/GenBank/DDBJ databases">
        <authorList>
            <person name="Varghese N."/>
            <person name="Submissions S."/>
        </authorList>
    </citation>
    <scope>NUCLEOTIDE SEQUENCE [LARGE SCALE GENOMIC DNA]</scope>
    <source>
        <strain evidence="3">DSM 2913</strain>
    </source>
</reference>